<evidence type="ECO:0000313" key="2">
    <source>
        <dbReference type="EMBL" id="QIK40328.1"/>
    </source>
</evidence>
<gene>
    <name evidence="2" type="ORF">G8E03_05835</name>
</gene>
<dbReference type="KEGG" id="mon:G8E03_05835"/>
<keyword evidence="1" id="KW-0732">Signal</keyword>
<dbReference type="RefSeq" id="WP_166189669.1">
    <property type="nucleotide sequence ID" value="NZ_CP049811.1"/>
</dbReference>
<name>A0A6G7VKF0_9RHOB</name>
<protein>
    <recommendedName>
        <fullName evidence="4">Secreted protein</fullName>
    </recommendedName>
</protein>
<proteinExistence type="predicted"/>
<evidence type="ECO:0008006" key="4">
    <source>
        <dbReference type="Google" id="ProtNLM"/>
    </source>
</evidence>
<feature type="signal peptide" evidence="1">
    <location>
        <begin position="1"/>
        <end position="15"/>
    </location>
</feature>
<dbReference type="Proteomes" id="UP000500791">
    <property type="component" value="Chromosome"/>
</dbReference>
<dbReference type="EMBL" id="CP049811">
    <property type="protein sequence ID" value="QIK40328.1"/>
    <property type="molecule type" value="Genomic_DNA"/>
</dbReference>
<keyword evidence="3" id="KW-1185">Reference proteome</keyword>
<sequence>MLPVLLLLGATPVLAQEVVRPAPRPCILAECPPRTLRTRTLRTLGGPVPNVIGDADDQISDRAEQEPDAATPFDTEAVGPTRDLLLRRLGRDAPRNRIGHY</sequence>
<evidence type="ECO:0000313" key="3">
    <source>
        <dbReference type="Proteomes" id="UP000500791"/>
    </source>
</evidence>
<feature type="chain" id="PRO_5026250137" description="Secreted protein" evidence="1">
    <location>
        <begin position="16"/>
        <end position="101"/>
    </location>
</feature>
<reference evidence="2 3" key="1">
    <citation type="submission" date="2020-03" db="EMBL/GenBank/DDBJ databases">
        <title>Complete genome sequence of Monaibacterium sp. ALG8 with diverse plasmids.</title>
        <authorList>
            <person name="Sun C."/>
        </authorList>
    </citation>
    <scope>NUCLEOTIDE SEQUENCE [LARGE SCALE GENOMIC DNA]</scope>
    <source>
        <strain evidence="2 3">ALG8</strain>
    </source>
</reference>
<organism evidence="2 3">
    <name type="scientific">Pontivivens nitratireducens</name>
    <dbReference type="NCBI Taxonomy" id="2758038"/>
    <lineage>
        <taxon>Bacteria</taxon>
        <taxon>Pseudomonadati</taxon>
        <taxon>Pseudomonadota</taxon>
        <taxon>Alphaproteobacteria</taxon>
        <taxon>Rhodobacterales</taxon>
        <taxon>Paracoccaceae</taxon>
        <taxon>Pontivivens</taxon>
    </lineage>
</organism>
<dbReference type="AlphaFoldDB" id="A0A6G7VKF0"/>
<accession>A0A6G7VKF0</accession>
<evidence type="ECO:0000256" key="1">
    <source>
        <dbReference type="SAM" id="SignalP"/>
    </source>
</evidence>